<keyword evidence="7" id="KW-1185">Reference proteome</keyword>
<dbReference type="InterPro" id="IPR036390">
    <property type="entry name" value="WH_DNA-bd_sf"/>
</dbReference>
<evidence type="ECO:0000259" key="5">
    <source>
        <dbReference type="PROSITE" id="PS50931"/>
    </source>
</evidence>
<dbReference type="Gene3D" id="1.10.10.10">
    <property type="entry name" value="Winged helix-like DNA-binding domain superfamily/Winged helix DNA-binding domain"/>
    <property type="match status" value="1"/>
</dbReference>
<dbReference type="InterPro" id="IPR036388">
    <property type="entry name" value="WH-like_DNA-bd_sf"/>
</dbReference>
<protein>
    <submittedName>
        <fullName evidence="6">Transcriptional regulator, LysR family</fullName>
    </submittedName>
</protein>
<evidence type="ECO:0000256" key="1">
    <source>
        <dbReference type="ARBA" id="ARBA00009437"/>
    </source>
</evidence>
<dbReference type="GO" id="GO:0003700">
    <property type="term" value="F:DNA-binding transcription factor activity"/>
    <property type="evidence" value="ECO:0007669"/>
    <property type="project" value="InterPro"/>
</dbReference>
<sequence length="298" mass="32145">MNDRLTAYRIFTRIARLGSFSAAGRELNMPQPTVSRIVKALESELGVALLLRTTRAVTLTDAGRDFLLRIEAILDSLDDAEHAVRGTGELRGVLRVGLSSTIAVREIVPILPGFMAEHAKLKVELITDDQRQALVIEGIDVAIRFGKLDDSTAVAKHLADLPRGIVASPEYLAQYGVPESPSDIANHRIIAMQSSSPTVWNFNKNGTTTGLRLERHLLVTTNEVALASACCGLGIACMTLAAARREISAGKLVVVLPGWTMGHVPLHAVFPAGRAAKPAARVFVNYLADEILADITRE</sequence>
<reference evidence="6 7" key="1">
    <citation type="journal article" date="2009" name="PLoS ONE">
        <title>The complete genome of Teredinibacter turnerae T7901: an intracellular endosymbiont of marine wood-boring bivalves (shipworms).</title>
        <authorList>
            <person name="Yang J.C."/>
            <person name="Madupu R."/>
            <person name="Durkin A.S."/>
            <person name="Ekborg N.A."/>
            <person name="Pedamallu C.S."/>
            <person name="Hostetler J.B."/>
            <person name="Radune D."/>
            <person name="Toms B.S."/>
            <person name="Henrissat B."/>
            <person name="Coutinho P.M."/>
            <person name="Schwarz S."/>
            <person name="Field L."/>
            <person name="Trindade-Silva A.E."/>
            <person name="Soares C.A.G."/>
            <person name="Elshahawi S."/>
            <person name="Hanora A."/>
            <person name="Schmidt E.W."/>
            <person name="Haygood M.G."/>
            <person name="Posfai J."/>
            <person name="Benner J."/>
            <person name="Madinger C."/>
            <person name="Nove J."/>
            <person name="Anton B."/>
            <person name="Chaudhary K."/>
            <person name="Foster J."/>
            <person name="Holman A."/>
            <person name="Kumar S."/>
            <person name="Lessard P.A."/>
            <person name="Luyten Y.A."/>
            <person name="Slatko B."/>
            <person name="Wood N."/>
            <person name="Wu B."/>
            <person name="Teplitski M."/>
            <person name="Mougous J.D."/>
            <person name="Ward N."/>
            <person name="Eisen J.A."/>
            <person name="Badger J.H."/>
            <person name="Distel D.L."/>
        </authorList>
    </citation>
    <scope>NUCLEOTIDE SEQUENCE [LARGE SCALE GENOMIC DNA]</scope>
    <source>
        <strain evidence="7">ATCC 39867 / T7901</strain>
    </source>
</reference>
<dbReference type="SUPFAM" id="SSF46785">
    <property type="entry name" value="Winged helix' DNA-binding domain"/>
    <property type="match status" value="1"/>
</dbReference>
<dbReference type="EMBL" id="CP001614">
    <property type="protein sequence ID" value="ACR14734.1"/>
    <property type="molecule type" value="Genomic_DNA"/>
</dbReference>
<dbReference type="CDD" id="cd08422">
    <property type="entry name" value="PBP2_CrgA_like"/>
    <property type="match status" value="1"/>
</dbReference>
<dbReference type="Pfam" id="PF03466">
    <property type="entry name" value="LysR_substrate"/>
    <property type="match status" value="1"/>
</dbReference>
<dbReference type="GO" id="GO:0043565">
    <property type="term" value="F:sequence-specific DNA binding"/>
    <property type="evidence" value="ECO:0007669"/>
    <property type="project" value="TreeGrafter"/>
</dbReference>
<dbReference type="InterPro" id="IPR005119">
    <property type="entry name" value="LysR_subst-bd"/>
</dbReference>
<keyword evidence="4" id="KW-0804">Transcription</keyword>
<evidence type="ECO:0000256" key="3">
    <source>
        <dbReference type="ARBA" id="ARBA00023125"/>
    </source>
</evidence>
<dbReference type="PRINTS" id="PR00039">
    <property type="entry name" value="HTHLYSR"/>
</dbReference>
<proteinExistence type="inferred from homology"/>
<dbReference type="InterPro" id="IPR000847">
    <property type="entry name" value="LysR_HTH_N"/>
</dbReference>
<dbReference type="PANTHER" id="PTHR30537:SF5">
    <property type="entry name" value="HTH-TYPE TRANSCRIPTIONAL ACTIVATOR TTDR-RELATED"/>
    <property type="match status" value="1"/>
</dbReference>
<dbReference type="AlphaFoldDB" id="C5BKM4"/>
<dbReference type="SUPFAM" id="SSF53850">
    <property type="entry name" value="Periplasmic binding protein-like II"/>
    <property type="match status" value="1"/>
</dbReference>
<dbReference type="KEGG" id="ttu:TERTU_0007"/>
<evidence type="ECO:0000313" key="7">
    <source>
        <dbReference type="Proteomes" id="UP000009080"/>
    </source>
</evidence>
<dbReference type="InterPro" id="IPR058163">
    <property type="entry name" value="LysR-type_TF_proteobact-type"/>
</dbReference>
<comment type="similarity">
    <text evidence="1">Belongs to the LysR transcriptional regulatory family.</text>
</comment>
<feature type="domain" description="HTH lysR-type" evidence="5">
    <location>
        <begin position="9"/>
        <end position="60"/>
    </location>
</feature>
<organism evidence="6 7">
    <name type="scientific">Teredinibacter turnerae (strain ATCC 39867 / T7901)</name>
    <dbReference type="NCBI Taxonomy" id="377629"/>
    <lineage>
        <taxon>Bacteria</taxon>
        <taxon>Pseudomonadati</taxon>
        <taxon>Pseudomonadota</taxon>
        <taxon>Gammaproteobacteria</taxon>
        <taxon>Cellvibrionales</taxon>
        <taxon>Cellvibrionaceae</taxon>
        <taxon>Teredinibacter</taxon>
    </lineage>
</organism>
<dbReference type="GO" id="GO:0006351">
    <property type="term" value="P:DNA-templated transcription"/>
    <property type="evidence" value="ECO:0007669"/>
    <property type="project" value="TreeGrafter"/>
</dbReference>
<accession>C5BKM4</accession>
<gene>
    <name evidence="6" type="ordered locus">TERTU_0007</name>
</gene>
<dbReference type="Proteomes" id="UP000009080">
    <property type="component" value="Chromosome"/>
</dbReference>
<dbReference type="FunFam" id="1.10.10.10:FF:000001">
    <property type="entry name" value="LysR family transcriptional regulator"/>
    <property type="match status" value="1"/>
</dbReference>
<dbReference type="Pfam" id="PF00126">
    <property type="entry name" value="HTH_1"/>
    <property type="match status" value="1"/>
</dbReference>
<dbReference type="PANTHER" id="PTHR30537">
    <property type="entry name" value="HTH-TYPE TRANSCRIPTIONAL REGULATOR"/>
    <property type="match status" value="1"/>
</dbReference>
<dbReference type="HOGENOM" id="CLU_039613_16_2_6"/>
<dbReference type="STRING" id="377629.TERTU_0007"/>
<dbReference type="PROSITE" id="PS50931">
    <property type="entry name" value="HTH_LYSR"/>
    <property type="match status" value="1"/>
</dbReference>
<dbReference type="OrthoDB" id="5721010at2"/>
<dbReference type="eggNOG" id="COG0583">
    <property type="taxonomic scope" value="Bacteria"/>
</dbReference>
<evidence type="ECO:0000256" key="4">
    <source>
        <dbReference type="ARBA" id="ARBA00023163"/>
    </source>
</evidence>
<evidence type="ECO:0000256" key="2">
    <source>
        <dbReference type="ARBA" id="ARBA00023015"/>
    </source>
</evidence>
<keyword evidence="2" id="KW-0805">Transcription regulation</keyword>
<name>C5BKM4_TERTT</name>
<dbReference type="RefSeq" id="WP_015820848.1">
    <property type="nucleotide sequence ID" value="NC_012997.1"/>
</dbReference>
<evidence type="ECO:0000313" key="6">
    <source>
        <dbReference type="EMBL" id="ACR14734.1"/>
    </source>
</evidence>
<keyword evidence="3" id="KW-0238">DNA-binding</keyword>
<dbReference type="Gene3D" id="3.40.190.290">
    <property type="match status" value="1"/>
</dbReference>